<feature type="compositionally biased region" description="Basic and acidic residues" evidence="5">
    <location>
        <begin position="12"/>
        <end position="31"/>
    </location>
</feature>
<protein>
    <submittedName>
        <fullName evidence="7">MBL fold metallo-hydrolase</fullName>
    </submittedName>
</protein>
<dbReference type="InterPro" id="IPR036866">
    <property type="entry name" value="RibonucZ/Hydroxyglut_hydro"/>
</dbReference>
<keyword evidence="2" id="KW-0479">Metal-binding</keyword>
<dbReference type="Proteomes" id="UP000621510">
    <property type="component" value="Unassembled WGS sequence"/>
</dbReference>
<keyword evidence="3" id="KW-0378">Hydrolase</keyword>
<dbReference type="Gene3D" id="3.60.15.10">
    <property type="entry name" value="Ribonuclease Z/Hydroxyacylglutathione hydrolase-like"/>
    <property type="match status" value="1"/>
</dbReference>
<keyword evidence="8" id="KW-1185">Reference proteome</keyword>
<dbReference type="EMBL" id="JAERRG010000011">
    <property type="protein sequence ID" value="MBL1115884.1"/>
    <property type="molecule type" value="Genomic_DNA"/>
</dbReference>
<proteinExistence type="inferred from homology"/>
<evidence type="ECO:0000256" key="5">
    <source>
        <dbReference type="SAM" id="MobiDB-lite"/>
    </source>
</evidence>
<dbReference type="PANTHER" id="PTHR42978">
    <property type="entry name" value="QUORUM-QUENCHING LACTONASE YTNP-RELATED-RELATED"/>
    <property type="match status" value="1"/>
</dbReference>
<sequence>MSGPPTTTYGTPERERHDPVATHERYTKTKGVEGGGDSGFRLPAIWIRTLGELTLSYVPDAGVDMIPTRVYPASAEEDWHAHRAHMTEAGHLPMGCGALLVERGGTRLLIDAGHGRISGEELEHFQHAFGHVRDLPESLATLGVDPAELETVAFTHFHGDHTGWARPDAVEDPRSLFTKARWMVGEGELESVPPGTGPILAGQDERTVVVTDGTEIADGVRAWSLPGHTPGHTAWILDTGDGREVVAFGDAMHSPVQVQHPDWEVVLDTDRDEAERSRRRLVDYLARDGVYGFGVHFADQQLGTVDGSGRWRPWNDATDASTSSAQAAS</sequence>
<keyword evidence="4" id="KW-0862">Zinc</keyword>
<comment type="similarity">
    <text evidence="1">Belongs to the metallo-beta-lactamase superfamily.</text>
</comment>
<evidence type="ECO:0000313" key="8">
    <source>
        <dbReference type="Proteomes" id="UP000621510"/>
    </source>
</evidence>
<accession>A0ABS1PV30</accession>
<evidence type="ECO:0000256" key="4">
    <source>
        <dbReference type="ARBA" id="ARBA00022833"/>
    </source>
</evidence>
<comment type="caution">
    <text evidence="7">The sequence shown here is derived from an EMBL/GenBank/DDBJ whole genome shotgun (WGS) entry which is preliminary data.</text>
</comment>
<gene>
    <name evidence="7" type="ORF">JK364_26275</name>
</gene>
<reference evidence="7 8" key="1">
    <citation type="submission" date="2021-01" db="EMBL/GenBank/DDBJ databases">
        <title>WGS of actinomycetes isolated from Thailand.</title>
        <authorList>
            <person name="Thawai C."/>
        </authorList>
    </citation>
    <scope>NUCLEOTIDE SEQUENCE [LARGE SCALE GENOMIC DNA]</scope>
    <source>
        <strain evidence="7 8">CA3R110</strain>
    </source>
</reference>
<dbReference type="SMART" id="SM00849">
    <property type="entry name" value="Lactamase_B"/>
    <property type="match status" value="1"/>
</dbReference>
<dbReference type="SUPFAM" id="SSF56281">
    <property type="entry name" value="Metallo-hydrolase/oxidoreductase"/>
    <property type="match status" value="1"/>
</dbReference>
<name>A0ABS1PV30_9ACTN</name>
<feature type="region of interest" description="Disordered" evidence="5">
    <location>
        <begin position="1"/>
        <end position="34"/>
    </location>
</feature>
<evidence type="ECO:0000256" key="3">
    <source>
        <dbReference type="ARBA" id="ARBA00022801"/>
    </source>
</evidence>
<evidence type="ECO:0000256" key="2">
    <source>
        <dbReference type="ARBA" id="ARBA00022723"/>
    </source>
</evidence>
<evidence type="ECO:0000256" key="1">
    <source>
        <dbReference type="ARBA" id="ARBA00007749"/>
    </source>
</evidence>
<dbReference type="Pfam" id="PF00753">
    <property type="entry name" value="Lactamase_B"/>
    <property type="match status" value="1"/>
</dbReference>
<evidence type="ECO:0000313" key="7">
    <source>
        <dbReference type="EMBL" id="MBL1115884.1"/>
    </source>
</evidence>
<dbReference type="InterPro" id="IPR051013">
    <property type="entry name" value="MBL_superfamily_lactonases"/>
</dbReference>
<dbReference type="InterPro" id="IPR001279">
    <property type="entry name" value="Metallo-B-lactamas"/>
</dbReference>
<evidence type="ECO:0000259" key="6">
    <source>
        <dbReference type="SMART" id="SM00849"/>
    </source>
</evidence>
<dbReference type="PANTHER" id="PTHR42978:SF6">
    <property type="entry name" value="QUORUM-QUENCHING LACTONASE YTNP-RELATED"/>
    <property type="match status" value="1"/>
</dbReference>
<organism evidence="7 8">
    <name type="scientific">Streptomyces endocoffeicus</name>
    <dbReference type="NCBI Taxonomy" id="2898945"/>
    <lineage>
        <taxon>Bacteria</taxon>
        <taxon>Bacillati</taxon>
        <taxon>Actinomycetota</taxon>
        <taxon>Actinomycetes</taxon>
        <taxon>Kitasatosporales</taxon>
        <taxon>Streptomycetaceae</taxon>
        <taxon>Streptomyces</taxon>
    </lineage>
</organism>
<feature type="region of interest" description="Disordered" evidence="5">
    <location>
        <begin position="306"/>
        <end position="329"/>
    </location>
</feature>
<feature type="compositionally biased region" description="Low complexity" evidence="5">
    <location>
        <begin position="316"/>
        <end position="329"/>
    </location>
</feature>
<feature type="compositionally biased region" description="Polar residues" evidence="5">
    <location>
        <begin position="1"/>
        <end position="10"/>
    </location>
</feature>
<feature type="domain" description="Metallo-beta-lactamase" evidence="6">
    <location>
        <begin position="95"/>
        <end position="295"/>
    </location>
</feature>
<dbReference type="RefSeq" id="WP_201853752.1">
    <property type="nucleotide sequence ID" value="NZ_JAERRG010000011.1"/>
</dbReference>